<name>A0AAD7IR84_9AGAR</name>
<accession>A0AAD7IR84</accession>
<evidence type="ECO:0000313" key="2">
    <source>
        <dbReference type="EMBL" id="KAJ7748577.1"/>
    </source>
</evidence>
<keyword evidence="3" id="KW-1185">Reference proteome</keyword>
<organism evidence="2 3">
    <name type="scientific">Mycena metata</name>
    <dbReference type="NCBI Taxonomy" id="1033252"/>
    <lineage>
        <taxon>Eukaryota</taxon>
        <taxon>Fungi</taxon>
        <taxon>Dikarya</taxon>
        <taxon>Basidiomycota</taxon>
        <taxon>Agaricomycotina</taxon>
        <taxon>Agaricomycetes</taxon>
        <taxon>Agaricomycetidae</taxon>
        <taxon>Agaricales</taxon>
        <taxon>Marasmiineae</taxon>
        <taxon>Mycenaceae</taxon>
        <taxon>Mycena</taxon>
    </lineage>
</organism>
<reference evidence="2" key="1">
    <citation type="submission" date="2023-03" db="EMBL/GenBank/DDBJ databases">
        <title>Massive genome expansion in bonnet fungi (Mycena s.s.) driven by repeated elements and novel gene families across ecological guilds.</title>
        <authorList>
            <consortium name="Lawrence Berkeley National Laboratory"/>
            <person name="Harder C.B."/>
            <person name="Miyauchi S."/>
            <person name="Viragh M."/>
            <person name="Kuo A."/>
            <person name="Thoen E."/>
            <person name="Andreopoulos B."/>
            <person name="Lu D."/>
            <person name="Skrede I."/>
            <person name="Drula E."/>
            <person name="Henrissat B."/>
            <person name="Morin E."/>
            <person name="Kohler A."/>
            <person name="Barry K."/>
            <person name="LaButti K."/>
            <person name="Morin E."/>
            <person name="Salamov A."/>
            <person name="Lipzen A."/>
            <person name="Mereny Z."/>
            <person name="Hegedus B."/>
            <person name="Baldrian P."/>
            <person name="Stursova M."/>
            <person name="Weitz H."/>
            <person name="Taylor A."/>
            <person name="Grigoriev I.V."/>
            <person name="Nagy L.G."/>
            <person name="Martin F."/>
            <person name="Kauserud H."/>
        </authorList>
    </citation>
    <scope>NUCLEOTIDE SEQUENCE</scope>
    <source>
        <strain evidence="2">CBHHK182m</strain>
    </source>
</reference>
<dbReference type="EMBL" id="JARKIB010000072">
    <property type="protein sequence ID" value="KAJ7748577.1"/>
    <property type="molecule type" value="Genomic_DNA"/>
</dbReference>
<evidence type="ECO:0000256" key="1">
    <source>
        <dbReference type="SAM" id="SignalP"/>
    </source>
</evidence>
<gene>
    <name evidence="2" type="ORF">B0H16DRAFT_900671</name>
</gene>
<dbReference type="Proteomes" id="UP001215598">
    <property type="component" value="Unassembled WGS sequence"/>
</dbReference>
<keyword evidence="1" id="KW-0732">Signal</keyword>
<proteinExistence type="predicted"/>
<protein>
    <submittedName>
        <fullName evidence="2">Uncharacterized protein</fullName>
    </submittedName>
</protein>
<comment type="caution">
    <text evidence="2">The sequence shown here is derived from an EMBL/GenBank/DDBJ whole genome shotgun (WGS) entry which is preliminary data.</text>
</comment>
<sequence length="103" mass="11704">MSRALFTLLLFICSIALDVLALTMRLQTPIMVTVDPCIPYSEGTFCLRGTCARKRVCSPGLKLDPVERICCRRSPRRRDPSLSDLRREPSEHLGRHYHVDAGF</sequence>
<dbReference type="AlphaFoldDB" id="A0AAD7IR84"/>
<feature type="chain" id="PRO_5042046225" evidence="1">
    <location>
        <begin position="22"/>
        <end position="103"/>
    </location>
</feature>
<evidence type="ECO:0000313" key="3">
    <source>
        <dbReference type="Proteomes" id="UP001215598"/>
    </source>
</evidence>
<feature type="signal peptide" evidence="1">
    <location>
        <begin position="1"/>
        <end position="21"/>
    </location>
</feature>